<protein>
    <submittedName>
        <fullName evidence="2">Alpha-ribazole phosphatase</fullName>
    </submittedName>
</protein>
<dbReference type="InterPro" id="IPR029033">
    <property type="entry name" value="His_PPase_superfam"/>
</dbReference>
<evidence type="ECO:0000313" key="3">
    <source>
        <dbReference type="Proteomes" id="UP000076586"/>
    </source>
</evidence>
<comment type="caution">
    <text evidence="2">The sequence shown here is derived from an EMBL/GenBank/DDBJ whole genome shotgun (WGS) entry which is preliminary data.</text>
</comment>
<keyword evidence="3" id="KW-1185">Reference proteome</keyword>
<keyword evidence="1" id="KW-0378">Hydrolase</keyword>
<dbReference type="PANTHER" id="PTHR46517">
    <property type="entry name" value="FRUCTOSE-2,6-BISPHOSPHATASE TIGAR"/>
    <property type="match status" value="1"/>
</dbReference>
<dbReference type="Proteomes" id="UP000076586">
    <property type="component" value="Unassembled WGS sequence"/>
</dbReference>
<dbReference type="InterPro" id="IPR051695">
    <property type="entry name" value="Phosphoglycerate_Mutase"/>
</dbReference>
<dbReference type="Gene3D" id="3.40.50.1240">
    <property type="entry name" value="Phosphoglycerate mutase-like"/>
    <property type="match status" value="1"/>
</dbReference>
<accession>A0A171AM77</accession>
<proteinExistence type="predicted"/>
<organism evidence="2 3">
    <name type="scientific">Paludibacter jiangxiensis</name>
    <dbReference type="NCBI Taxonomy" id="681398"/>
    <lineage>
        <taxon>Bacteria</taxon>
        <taxon>Pseudomonadati</taxon>
        <taxon>Bacteroidota</taxon>
        <taxon>Bacteroidia</taxon>
        <taxon>Bacteroidales</taxon>
        <taxon>Paludibacteraceae</taxon>
        <taxon>Paludibacter</taxon>
    </lineage>
</organism>
<dbReference type="GO" id="GO:0004331">
    <property type="term" value="F:fructose-2,6-bisphosphate 2-phosphatase activity"/>
    <property type="evidence" value="ECO:0007669"/>
    <property type="project" value="TreeGrafter"/>
</dbReference>
<dbReference type="InterPro" id="IPR013078">
    <property type="entry name" value="His_Pase_superF_clade-1"/>
</dbReference>
<dbReference type="PANTHER" id="PTHR46517:SF1">
    <property type="entry name" value="FRUCTOSE-2,6-BISPHOSPHATASE TIGAR"/>
    <property type="match status" value="1"/>
</dbReference>
<dbReference type="STRING" id="681398.PJIAN_4511"/>
<name>A0A171AM77_9BACT</name>
<gene>
    <name evidence="2" type="ORF">PJIAN_4511</name>
</gene>
<sequence length="177" mass="20541">MKLTVVRHTKVDVPKGICYGVTDVPLANSAPDEIERITRELQKEQFDAVFTSPLSRCRLLAEAIRPAQELIIDHRLLELNFGDWEMMPWQQIYELEYGKKWFDNYIYLSCPNGQSYLDMANELKSFIHELQQQKYDHVLIVAHAGIIRVLMSLTHQRSPLEIFDVPVAFGGIFTFNI</sequence>
<evidence type="ECO:0000313" key="2">
    <source>
        <dbReference type="EMBL" id="GAT63968.1"/>
    </source>
</evidence>
<dbReference type="RefSeq" id="WP_068705642.1">
    <property type="nucleotide sequence ID" value="NZ_BDCR01000004.1"/>
</dbReference>
<dbReference type="GO" id="GO:0045820">
    <property type="term" value="P:negative regulation of glycolytic process"/>
    <property type="evidence" value="ECO:0007669"/>
    <property type="project" value="TreeGrafter"/>
</dbReference>
<dbReference type="CDD" id="cd07067">
    <property type="entry name" value="HP_PGM_like"/>
    <property type="match status" value="1"/>
</dbReference>
<dbReference type="SMART" id="SM00855">
    <property type="entry name" value="PGAM"/>
    <property type="match status" value="1"/>
</dbReference>
<dbReference type="GO" id="GO:0043456">
    <property type="term" value="P:regulation of pentose-phosphate shunt"/>
    <property type="evidence" value="ECO:0007669"/>
    <property type="project" value="TreeGrafter"/>
</dbReference>
<reference evidence="3" key="1">
    <citation type="submission" date="2016-04" db="EMBL/GenBank/DDBJ databases">
        <title>Draft genome sequence of Paludibacter jiangxiensis strain NM7.</title>
        <authorList>
            <person name="Qiu Y."/>
            <person name="Matsuura N."/>
            <person name="Ohashi A."/>
            <person name="Tourlousse M.D."/>
            <person name="Sekiguchi Y."/>
        </authorList>
    </citation>
    <scope>NUCLEOTIDE SEQUENCE [LARGE SCALE GENOMIC DNA]</scope>
    <source>
        <strain evidence="3">NM7</strain>
    </source>
</reference>
<dbReference type="GO" id="GO:0005829">
    <property type="term" value="C:cytosol"/>
    <property type="evidence" value="ECO:0007669"/>
    <property type="project" value="TreeGrafter"/>
</dbReference>
<dbReference type="OrthoDB" id="9782128at2"/>
<dbReference type="SUPFAM" id="SSF53254">
    <property type="entry name" value="Phosphoglycerate mutase-like"/>
    <property type="match status" value="1"/>
</dbReference>
<reference evidence="3" key="2">
    <citation type="journal article" date="2017" name="Genome Announc.">
        <title>Draft genome sequence of Paludibacter jiangxiensis NM7(T), a propionate-producing fermentative bacterium.</title>
        <authorList>
            <person name="Qiu Y.-L."/>
            <person name="Tourlousse D.M."/>
            <person name="Matsuura N."/>
            <person name="Ohashi A."/>
            <person name="Sekiguchi Y."/>
        </authorList>
    </citation>
    <scope>NUCLEOTIDE SEQUENCE [LARGE SCALE GENOMIC DNA]</scope>
    <source>
        <strain evidence="3">NM7</strain>
    </source>
</reference>
<dbReference type="Pfam" id="PF00300">
    <property type="entry name" value="His_Phos_1"/>
    <property type="match status" value="1"/>
</dbReference>
<evidence type="ECO:0000256" key="1">
    <source>
        <dbReference type="ARBA" id="ARBA00022801"/>
    </source>
</evidence>
<dbReference type="AlphaFoldDB" id="A0A171AM77"/>
<dbReference type="EMBL" id="BDCR01000004">
    <property type="protein sequence ID" value="GAT63968.1"/>
    <property type="molecule type" value="Genomic_DNA"/>
</dbReference>